<proteinExistence type="predicted"/>
<comment type="caution">
    <text evidence="1">The sequence shown here is derived from an EMBL/GenBank/DDBJ whole genome shotgun (WGS) entry which is preliminary data.</text>
</comment>
<name>A0ABW2III9_9PROT</name>
<sequence length="266" mass="30028">MSSIESHFKNWAHTRITDSTTPPLLFVSGAQGIGKSTAMSAISKMYNGQIAILGIDDFYLTKIERTGLSDKYSPLFITRGPPGTHDIPLLNSKINALQNASPDSVTSLPKFSKVIDDRLPEIEFSTFQGRPKAIIVEGWLVGAKPDLNAPSTEPINAIEEQDKSGLWRQFQEQELAGSYADLWRRSSHFFYLNAPSFETILNWRIEQEETTLGIAKGTLPTERRAWVKNFILYYERITRRMLKGNKINGTQLYVDAFRKPVDVEAQ</sequence>
<accession>A0ABW2III9</accession>
<gene>
    <name evidence="1" type="ORF">ACFQS8_03880</name>
</gene>
<reference evidence="2" key="1">
    <citation type="journal article" date="2019" name="Int. J. Syst. Evol. Microbiol.">
        <title>The Global Catalogue of Microorganisms (GCM) 10K type strain sequencing project: providing services to taxonomists for standard genome sequencing and annotation.</title>
        <authorList>
            <consortium name="The Broad Institute Genomics Platform"/>
            <consortium name="The Broad Institute Genome Sequencing Center for Infectious Disease"/>
            <person name="Wu L."/>
            <person name="Ma J."/>
        </authorList>
    </citation>
    <scope>NUCLEOTIDE SEQUENCE [LARGE SCALE GENOMIC DNA]</scope>
    <source>
        <strain evidence="2">CCUG 51308</strain>
    </source>
</reference>
<dbReference type="InterPro" id="IPR027417">
    <property type="entry name" value="P-loop_NTPase"/>
</dbReference>
<evidence type="ECO:0000313" key="1">
    <source>
        <dbReference type="EMBL" id="MFC7290743.1"/>
    </source>
</evidence>
<dbReference type="Proteomes" id="UP001596492">
    <property type="component" value="Unassembled WGS sequence"/>
</dbReference>
<protein>
    <recommendedName>
        <fullName evidence="3">Kinase</fullName>
    </recommendedName>
</protein>
<dbReference type="EMBL" id="JBHTBR010000002">
    <property type="protein sequence ID" value="MFC7290743.1"/>
    <property type="molecule type" value="Genomic_DNA"/>
</dbReference>
<evidence type="ECO:0008006" key="3">
    <source>
        <dbReference type="Google" id="ProtNLM"/>
    </source>
</evidence>
<keyword evidence="2" id="KW-1185">Reference proteome</keyword>
<dbReference type="Gene3D" id="3.40.50.300">
    <property type="entry name" value="P-loop containing nucleotide triphosphate hydrolases"/>
    <property type="match status" value="1"/>
</dbReference>
<organism evidence="1 2">
    <name type="scientific">Hirschia litorea</name>
    <dbReference type="NCBI Taxonomy" id="1199156"/>
    <lineage>
        <taxon>Bacteria</taxon>
        <taxon>Pseudomonadati</taxon>
        <taxon>Pseudomonadota</taxon>
        <taxon>Alphaproteobacteria</taxon>
        <taxon>Hyphomonadales</taxon>
        <taxon>Hyphomonadaceae</taxon>
        <taxon>Hirschia</taxon>
    </lineage>
</organism>
<dbReference type="RefSeq" id="WP_382165893.1">
    <property type="nucleotide sequence ID" value="NZ_JBHTBR010000002.1"/>
</dbReference>
<evidence type="ECO:0000313" key="2">
    <source>
        <dbReference type="Proteomes" id="UP001596492"/>
    </source>
</evidence>
<dbReference type="SUPFAM" id="SSF52540">
    <property type="entry name" value="P-loop containing nucleoside triphosphate hydrolases"/>
    <property type="match status" value="1"/>
</dbReference>